<dbReference type="Gene3D" id="1.25.40.10">
    <property type="entry name" value="Tetratricopeptide repeat domain"/>
    <property type="match status" value="1"/>
</dbReference>
<reference evidence="3 4" key="1">
    <citation type="submission" date="2018-07" db="EMBL/GenBank/DDBJ databases">
        <title>Genomic Encyclopedia of Type Strains, Phase III (KMG-III): the genomes of soil and plant-associated and newly described type strains.</title>
        <authorList>
            <person name="Whitman W."/>
        </authorList>
    </citation>
    <scope>NUCLEOTIDE SEQUENCE [LARGE SCALE GENOMIC DNA]</scope>
    <source>
        <strain evidence="3 4">CECT 8525</strain>
    </source>
</reference>
<sequence>MFPFSRRLAAGSVLSILMAGTALADTTPALSSLFSPASIAGGLMRGAVSYARMIADIRYGALEVDGLRGGLTMRDLQITGVGKHENCHISLGRLHASGISLWGAENAQMHFDLADLTIATNCFGPNAAMIGMITGGNTIPFDAVSINVAQSSGSGALNADIEAISPGIARIEGSVDFDYVSLFSPDLLEKLAQDQGDDTYDRPPLTFDQDGNLVEPESDPFAPPPASSEPTFGLRGTLRAGHVSVEDLGVWGRVKPLLPPDTTSPQSLQALVTAPPDSKLNEVQRALATVLEGFIARPGRITAEIRPGAPIDFDTTGWTSPEDVLTLFPLSLSNALPTPPVTLIADPGTAKDDRAMGLALAEGRGVPQNTPRAIKLLKPLAEDPEVALALAELIAPTDPAAAYAHAQQAAALAATGAQAALDRIEARMTTSELLAAQLPADSPLVDTAFASVPALRDAALAHEQGKGAPRSYAMAWRLASSAAAAGDGAARALMARLDARFGAEPDWIKARDEAADLALSDWTGFALATRFAAGADL</sequence>
<accession>A0A368YJY9</accession>
<dbReference type="AlphaFoldDB" id="A0A368YJY9"/>
<gene>
    <name evidence="3" type="ORF">DFP89_12418</name>
</gene>
<dbReference type="RefSeq" id="WP_114350470.1">
    <property type="nucleotide sequence ID" value="NZ_QPJL01000024.1"/>
</dbReference>
<keyword evidence="4" id="KW-1185">Reference proteome</keyword>
<name>A0A368YJY9_9RHOB</name>
<organism evidence="3 4">
    <name type="scientific">Paracoccus lutimaris</name>
    <dbReference type="NCBI Taxonomy" id="1490030"/>
    <lineage>
        <taxon>Bacteria</taxon>
        <taxon>Pseudomonadati</taxon>
        <taxon>Pseudomonadota</taxon>
        <taxon>Alphaproteobacteria</taxon>
        <taxon>Rhodobacterales</taxon>
        <taxon>Paracoccaceae</taxon>
        <taxon>Paracoccus</taxon>
    </lineage>
</organism>
<feature type="chain" id="PRO_5016711723" evidence="2">
    <location>
        <begin position="25"/>
        <end position="537"/>
    </location>
</feature>
<feature type="signal peptide" evidence="2">
    <location>
        <begin position="1"/>
        <end position="24"/>
    </location>
</feature>
<keyword evidence="2" id="KW-0732">Signal</keyword>
<evidence type="ECO:0000313" key="4">
    <source>
        <dbReference type="Proteomes" id="UP000253345"/>
    </source>
</evidence>
<evidence type="ECO:0000313" key="3">
    <source>
        <dbReference type="EMBL" id="RCW79626.1"/>
    </source>
</evidence>
<dbReference type="OrthoDB" id="7802477at2"/>
<comment type="caution">
    <text evidence="3">The sequence shown here is derived from an EMBL/GenBank/DDBJ whole genome shotgun (WGS) entry which is preliminary data.</text>
</comment>
<protein>
    <submittedName>
        <fullName evidence="3">Uncharacterized protein</fullName>
    </submittedName>
</protein>
<evidence type="ECO:0000256" key="1">
    <source>
        <dbReference type="SAM" id="MobiDB-lite"/>
    </source>
</evidence>
<dbReference type="InterPro" id="IPR011990">
    <property type="entry name" value="TPR-like_helical_dom_sf"/>
</dbReference>
<proteinExistence type="predicted"/>
<feature type="region of interest" description="Disordered" evidence="1">
    <location>
        <begin position="195"/>
        <end position="234"/>
    </location>
</feature>
<dbReference type="EMBL" id="QPJL01000024">
    <property type="protein sequence ID" value="RCW79626.1"/>
    <property type="molecule type" value="Genomic_DNA"/>
</dbReference>
<evidence type="ECO:0000256" key="2">
    <source>
        <dbReference type="SAM" id="SignalP"/>
    </source>
</evidence>
<dbReference type="Proteomes" id="UP000253345">
    <property type="component" value="Unassembled WGS sequence"/>
</dbReference>